<feature type="region of interest" description="Disordered" evidence="2">
    <location>
        <begin position="335"/>
        <end position="604"/>
    </location>
</feature>
<dbReference type="Proteomes" id="UP001165060">
    <property type="component" value="Unassembled WGS sequence"/>
</dbReference>
<dbReference type="InterPro" id="IPR052201">
    <property type="entry name" value="LRR-containing_regulator"/>
</dbReference>
<feature type="region of interest" description="Disordered" evidence="2">
    <location>
        <begin position="965"/>
        <end position="984"/>
    </location>
</feature>
<evidence type="ECO:0000256" key="1">
    <source>
        <dbReference type="ARBA" id="ARBA00022737"/>
    </source>
</evidence>
<feature type="compositionally biased region" description="Basic and acidic residues" evidence="2">
    <location>
        <begin position="578"/>
        <end position="600"/>
    </location>
</feature>
<feature type="compositionally biased region" description="Low complexity" evidence="2">
    <location>
        <begin position="342"/>
        <end position="365"/>
    </location>
</feature>
<reference evidence="3 4" key="1">
    <citation type="journal article" date="2023" name="Commun. Biol.">
        <title>Genome analysis of Parmales, the sister group of diatoms, reveals the evolutionary specialization of diatoms from phago-mixotrophs to photoautotrophs.</title>
        <authorList>
            <person name="Ban H."/>
            <person name="Sato S."/>
            <person name="Yoshikawa S."/>
            <person name="Yamada K."/>
            <person name="Nakamura Y."/>
            <person name="Ichinomiya M."/>
            <person name="Sato N."/>
            <person name="Blanc-Mathieu R."/>
            <person name="Endo H."/>
            <person name="Kuwata A."/>
            <person name="Ogata H."/>
        </authorList>
    </citation>
    <scope>NUCLEOTIDE SEQUENCE [LARGE SCALE GENOMIC DNA]</scope>
</reference>
<feature type="compositionally biased region" description="Basic residues" evidence="2">
    <location>
        <begin position="965"/>
        <end position="974"/>
    </location>
</feature>
<dbReference type="Pfam" id="PF13516">
    <property type="entry name" value="LRR_6"/>
    <property type="match status" value="1"/>
</dbReference>
<keyword evidence="4" id="KW-1185">Reference proteome</keyword>
<feature type="compositionally biased region" description="Low complexity" evidence="2">
    <location>
        <begin position="515"/>
        <end position="525"/>
    </location>
</feature>
<feature type="region of interest" description="Disordered" evidence="2">
    <location>
        <begin position="897"/>
        <end position="956"/>
    </location>
</feature>
<dbReference type="InterPro" id="IPR001611">
    <property type="entry name" value="Leu-rich_rpt"/>
</dbReference>
<feature type="region of interest" description="Disordered" evidence="2">
    <location>
        <begin position="29"/>
        <end position="67"/>
    </location>
</feature>
<feature type="compositionally biased region" description="Basic and acidic residues" evidence="2">
    <location>
        <begin position="920"/>
        <end position="938"/>
    </location>
</feature>
<proteinExistence type="predicted"/>
<dbReference type="SMART" id="SM00368">
    <property type="entry name" value="LRR_RI"/>
    <property type="match status" value="3"/>
</dbReference>
<protein>
    <submittedName>
        <fullName evidence="3">Uncharacterized protein</fullName>
    </submittedName>
</protein>
<keyword evidence="1" id="KW-0677">Repeat</keyword>
<gene>
    <name evidence="3" type="ORF">TeGR_g259</name>
</gene>
<feature type="compositionally biased region" description="Acidic residues" evidence="2">
    <location>
        <begin position="498"/>
        <end position="509"/>
    </location>
</feature>
<accession>A0ABQ6MMI3</accession>
<evidence type="ECO:0000313" key="4">
    <source>
        <dbReference type="Proteomes" id="UP001165060"/>
    </source>
</evidence>
<feature type="compositionally biased region" description="Low complexity" evidence="2">
    <location>
        <begin position="536"/>
        <end position="545"/>
    </location>
</feature>
<feature type="compositionally biased region" description="Pro residues" evidence="2">
    <location>
        <begin position="393"/>
        <end position="404"/>
    </location>
</feature>
<organism evidence="3 4">
    <name type="scientific">Tetraparma gracilis</name>
    <dbReference type="NCBI Taxonomy" id="2962635"/>
    <lineage>
        <taxon>Eukaryota</taxon>
        <taxon>Sar</taxon>
        <taxon>Stramenopiles</taxon>
        <taxon>Ochrophyta</taxon>
        <taxon>Bolidophyceae</taxon>
        <taxon>Parmales</taxon>
        <taxon>Triparmaceae</taxon>
        <taxon>Tetraparma</taxon>
    </lineage>
</organism>
<dbReference type="Gene3D" id="3.80.10.10">
    <property type="entry name" value="Ribonuclease Inhibitor"/>
    <property type="match status" value="1"/>
</dbReference>
<dbReference type="PANTHER" id="PTHR24111">
    <property type="entry name" value="LEUCINE-RICH REPEAT-CONTAINING PROTEIN 34"/>
    <property type="match status" value="1"/>
</dbReference>
<feature type="region of interest" description="Disordered" evidence="2">
    <location>
        <begin position="233"/>
        <end position="321"/>
    </location>
</feature>
<name>A0ABQ6MMI3_9STRA</name>
<dbReference type="EMBL" id="BRYB01001557">
    <property type="protein sequence ID" value="GMI28521.1"/>
    <property type="molecule type" value="Genomic_DNA"/>
</dbReference>
<dbReference type="PANTHER" id="PTHR24111:SF0">
    <property type="entry name" value="LEUCINE-RICH REPEAT-CONTAINING PROTEIN"/>
    <property type="match status" value="1"/>
</dbReference>
<evidence type="ECO:0000256" key="2">
    <source>
        <dbReference type="SAM" id="MobiDB-lite"/>
    </source>
</evidence>
<comment type="caution">
    <text evidence="3">The sequence shown here is derived from an EMBL/GenBank/DDBJ whole genome shotgun (WGS) entry which is preliminary data.</text>
</comment>
<dbReference type="SUPFAM" id="SSF52047">
    <property type="entry name" value="RNI-like"/>
    <property type="match status" value="2"/>
</dbReference>
<feature type="compositionally biased region" description="Low complexity" evidence="2">
    <location>
        <begin position="242"/>
        <end position="273"/>
    </location>
</feature>
<dbReference type="InterPro" id="IPR032675">
    <property type="entry name" value="LRR_dom_sf"/>
</dbReference>
<sequence length="1122" mass="123412">MGDTVAVGRATGKFRKSLRGFRSTFTNKKEEEKTAEDLENERKAREKREAEIEKKKGEQRRKEIEMKDLDDRRRTKEALEKWKVGKQATSLDLTSKNFLDDEIELIGLALKYDDTYEFSSLILQKCFVGSPEITQILQIGMPMNQLLLTLDLSSTKLSDDGAKSLQHPVIVHGEWGSAITSGGWLRSAELDSLDPLDPVDAAVSSLDAAVAAQQQPAGGSKRALFRKSLSKVSLMRKSTQGKSSESLSPRRSPSKSWMKMKSASKLALKLGSSDSTSAPAAEEETTPKSSRALSPLGRKSWSKMKSAIKLSPKQAKSDDTDADLAEKLAAKLAIEIDPDAPAPSSDASSPKPSNPPSTSTTPRTPGKIGTFFTKLRSSGLKKRAAPEETPEPALAPAPSTPAEPEPTNEEDDAADKFASEFMSKLGIDAAALSPPKSPGVRATGLSDSSTPKSILRKSAQEEKSPKKKVVMPAFVKDETISKKKLSPTRGRGVSFGTEADEETTADDLDAEKTAADLAADLAASLAPPPSIVKSTADASADSAASKRAPSFATFGGVQKARSKFRQSFGKLSPRRSPKKEGGEGEERNGDGGTSPKREARGSGWSALKKGTFRSSFQRKSRQTEHLHGDASGVSIAEIVEEAKRVAEVKEADPVEDATGPLCPSITELCGFPVDKLMGDEFEVLDLSSMKIGPVEAYLLDYMLEDAPSVTALDLSKNKIKTASLKQLKKSISAMPNLVSLNLSNNMLFKSGCSVATEILADCENMEELVLDECEMTNSGDLPLIVRKGKEAKEDIIPDMFSALKLRAAMQTHKKMVKLEMEGNDVEEYIMRGILNRLKVNRALMHNKSNFELFVDDKFDLNNRKNKRERKDHTTNVIVDYDFFNREKVPLRRFQLVDGESNTQRRHREQKEAEAREEEEERKKEEEEAKAAEVRRAELGEEQDELTEEEKKKKADKELELELKRKQRSRRKTRKLQQANDNAGLEWDDTPHKYWLNEIPHVEEIAPATPHSRHEFRRAQAKNYPPPGRCGTCIGCMTLTRCEQQGAYARIDEAVELINGGLLERQGEGSLQEALAVIRARREAAGVEKKSVAKKEVGGRPALRRRQSISFGRKGSSAGLAGM</sequence>
<evidence type="ECO:0000313" key="3">
    <source>
        <dbReference type="EMBL" id="GMI28521.1"/>
    </source>
</evidence>